<dbReference type="HOGENOM" id="CLU_786948_0_0_9"/>
<protein>
    <submittedName>
        <fullName evidence="1">Uncharacterized protein</fullName>
    </submittedName>
</protein>
<dbReference type="PATRIC" id="fig|1134806.3.peg.1"/>
<dbReference type="EMBL" id="AMBL01000001">
    <property type="protein sequence ID" value="EJY48408.1"/>
    <property type="molecule type" value="Genomic_DNA"/>
</dbReference>
<dbReference type="RefSeq" id="WP_002372208.1">
    <property type="nucleotide sequence ID" value="NZ_JH813126.1"/>
</dbReference>
<evidence type="ECO:0000313" key="2">
    <source>
        <dbReference type="Proteomes" id="UP000006403"/>
    </source>
</evidence>
<evidence type="ECO:0000313" key="1">
    <source>
        <dbReference type="EMBL" id="EJY48408.1"/>
    </source>
</evidence>
<gene>
    <name evidence="1" type="ORF">HMPREF1348_00001</name>
</gene>
<dbReference type="AlphaFoldDB" id="J6KU47"/>
<proteinExistence type="predicted"/>
<dbReference type="Proteomes" id="UP000006403">
    <property type="component" value="Unassembled WGS sequence"/>
</dbReference>
<reference evidence="1 2" key="1">
    <citation type="submission" date="2012-04" db="EMBL/GenBank/DDBJ databases">
        <authorList>
            <person name="Weinstock G."/>
            <person name="Sodergren E."/>
            <person name="Lobos E.A."/>
            <person name="Fulton L."/>
            <person name="Fulton R."/>
            <person name="Courtney L."/>
            <person name="Fronick C."/>
            <person name="O'Laughlin M."/>
            <person name="Godfrey J."/>
            <person name="Wilson R.M."/>
            <person name="Miner T."/>
            <person name="Farmer C."/>
            <person name="Delehaunty K."/>
            <person name="Cordes M."/>
            <person name="Minx P."/>
            <person name="Tomlinson C."/>
            <person name="Chen J."/>
            <person name="Wollam A."/>
            <person name="Pepin K.H."/>
            <person name="Bhonagiri V."/>
            <person name="Zhang X."/>
            <person name="Suruliraj S."/>
            <person name="Warren W."/>
            <person name="Mitreva M."/>
            <person name="Mardis E.R."/>
            <person name="Wilson R.K."/>
        </authorList>
    </citation>
    <scope>NUCLEOTIDE SEQUENCE [LARGE SCALE GENOMIC DNA]</scope>
    <source>
        <strain evidence="1 2">505</strain>
    </source>
</reference>
<accession>J6KU47</accession>
<organism evidence="1 2">
    <name type="scientific">Enterococcus faecium 505</name>
    <dbReference type="NCBI Taxonomy" id="1134806"/>
    <lineage>
        <taxon>Bacteria</taxon>
        <taxon>Bacillati</taxon>
        <taxon>Bacillota</taxon>
        <taxon>Bacilli</taxon>
        <taxon>Lactobacillales</taxon>
        <taxon>Enterococcaceae</taxon>
        <taxon>Enterococcus</taxon>
    </lineage>
</organism>
<name>J6KU47_ENTFC</name>
<sequence length="361" mass="43839">MYYKDSQVTYKELAQLTLKVGKHCLKKEEGKEYIRKTKLTSDGHNDKIYKQFQTVLLSLSLSKKVRWYLNQQGSYKNFDQVTYEEFLNRKMKHPFNTFFLQLFTSTLSVYDGKFVKKGMFNFISDQANMGLSFDNLEKTDFIPLSEEKYFREWEFIDLLFAITGKLSEQLEKRNLSEKNDGTRRFNRDLAIEYIQFMEKSIVDYFHCHNIQLIDDADTTDYCILNEFDRESQAFEHYLDDFEKIRNYKYFISRFRHIIIEWWMPTLCDKLLNPLSEQEIQDLIELLKIIYRLDTNKFEKLINAQELDRYRTIYISDKKEEGEKKEGEKKEKALIFPRYKEKNLEFKEEIYKYLTKPGYRKR</sequence>
<comment type="caution">
    <text evidence="1">The sequence shown here is derived from an EMBL/GenBank/DDBJ whole genome shotgun (WGS) entry which is preliminary data.</text>
</comment>